<reference evidence="2 3" key="1">
    <citation type="submission" date="2023-01" db="EMBL/GenBank/DDBJ databases">
        <title>Vibrio sp. KJ40-1 sp.nov, isolated from marine algae.</title>
        <authorList>
            <person name="Butt M."/>
            <person name="Kim J.M.J."/>
            <person name="Jeon C.O.C."/>
        </authorList>
    </citation>
    <scope>NUCLEOTIDE SEQUENCE [LARGE SCALE GENOMIC DNA]</scope>
    <source>
        <strain evidence="2 3">KJ40-1</strain>
    </source>
</reference>
<proteinExistence type="predicted"/>
<organism evidence="2 3">
    <name type="scientific">Vibrio algarum</name>
    <dbReference type="NCBI Taxonomy" id="3020714"/>
    <lineage>
        <taxon>Bacteria</taxon>
        <taxon>Pseudomonadati</taxon>
        <taxon>Pseudomonadota</taxon>
        <taxon>Gammaproteobacteria</taxon>
        <taxon>Vibrionales</taxon>
        <taxon>Vibrionaceae</taxon>
        <taxon>Vibrio</taxon>
    </lineage>
</organism>
<feature type="region of interest" description="Disordered" evidence="1">
    <location>
        <begin position="1"/>
        <end position="29"/>
    </location>
</feature>
<keyword evidence="3" id="KW-1185">Reference proteome</keyword>
<gene>
    <name evidence="2" type="ORF">PGX00_21695</name>
</gene>
<accession>A0ABT4YXM8</accession>
<protein>
    <submittedName>
        <fullName evidence="2">DUF3466 family protein</fullName>
    </submittedName>
</protein>
<dbReference type="InterPro" id="IPR022562">
    <property type="entry name" value="DUF3466"/>
</dbReference>
<dbReference type="Pfam" id="PF11949">
    <property type="entry name" value="DUF3466"/>
    <property type="match status" value="1"/>
</dbReference>
<evidence type="ECO:0000313" key="2">
    <source>
        <dbReference type="EMBL" id="MDB1126137.1"/>
    </source>
</evidence>
<dbReference type="Proteomes" id="UP001210678">
    <property type="component" value="Unassembled WGS sequence"/>
</dbReference>
<evidence type="ECO:0000256" key="1">
    <source>
        <dbReference type="SAM" id="MobiDB-lite"/>
    </source>
</evidence>
<name>A0ABT4YXM8_9VIBR</name>
<evidence type="ECO:0000313" key="3">
    <source>
        <dbReference type="Proteomes" id="UP001210678"/>
    </source>
</evidence>
<comment type="caution">
    <text evidence="2">The sequence shown here is derived from an EMBL/GenBank/DDBJ whole genome shotgun (WGS) entry which is preliminary data.</text>
</comment>
<sequence>MVGQVDAETAGEVGGDQRDHRGFIYPYDDSETSSDTRRARFSNQAWWLDDLTNGGDYSDSNNHFRIFDASDINNAGVISATATQCFSDEDSVTSIEYDSTEHWAYCNEGDGDERIVAVMLVPISGATSDDISEREDDSTTTSRSGGSMHWLVTLILTLLLPIRRLIVTHKPMFLAKTKTSRAGF</sequence>
<dbReference type="EMBL" id="JAQLOI010000003">
    <property type="protein sequence ID" value="MDB1126137.1"/>
    <property type="molecule type" value="Genomic_DNA"/>
</dbReference>